<keyword evidence="4" id="KW-0249">Electron transport</keyword>
<proteinExistence type="predicted"/>
<dbReference type="Gene3D" id="2.30.110.10">
    <property type="entry name" value="Electron Transport, Fmn-binding Protein, Chain A"/>
    <property type="match status" value="1"/>
</dbReference>
<dbReference type="SUPFAM" id="SSF54862">
    <property type="entry name" value="4Fe-4S ferredoxins"/>
    <property type="match status" value="1"/>
</dbReference>
<dbReference type="EMBL" id="CP101620">
    <property type="protein sequence ID" value="UTY39076.1"/>
    <property type="molecule type" value="Genomic_DNA"/>
</dbReference>
<evidence type="ECO:0000256" key="5">
    <source>
        <dbReference type="ARBA" id="ARBA00023004"/>
    </source>
</evidence>
<dbReference type="InterPro" id="IPR017900">
    <property type="entry name" value="4Fe4S_Fe_S_CS"/>
</dbReference>
<keyword evidence="2" id="KW-0004">4Fe-4S</keyword>
<dbReference type="Proteomes" id="UP001060112">
    <property type="component" value="Chromosome"/>
</dbReference>
<keyword evidence="5" id="KW-0408">Iron</keyword>
<sequence length="104" mass="12075">MLAIYPTVESRNALTVFQIYEGTGEWFDLSKKPIERFSFQIGSYEETIHGYFVNEQCINCKLCYSKCPQKCIDYSTTPVQIIQKNCLHCGNCYEVCPVRAIEKR</sequence>
<keyword evidence="6" id="KW-0411">Iron-sulfur</keyword>
<dbReference type="Pfam" id="PF13237">
    <property type="entry name" value="Fer4_10"/>
    <property type="match status" value="1"/>
</dbReference>
<dbReference type="InterPro" id="IPR012349">
    <property type="entry name" value="Split_barrel_FMN-bd"/>
</dbReference>
<evidence type="ECO:0000259" key="7">
    <source>
        <dbReference type="PROSITE" id="PS51379"/>
    </source>
</evidence>
<keyword evidence="3" id="KW-0479">Metal-binding</keyword>
<evidence type="ECO:0000256" key="6">
    <source>
        <dbReference type="ARBA" id="ARBA00023014"/>
    </source>
</evidence>
<dbReference type="Gene3D" id="3.30.70.20">
    <property type="match status" value="1"/>
</dbReference>
<reference evidence="8" key="1">
    <citation type="submission" date="2022-07" db="EMBL/GenBank/DDBJ databases">
        <title>Faecal culturing of patients with breast cancer.</title>
        <authorList>
            <person name="Teng N.M.Y."/>
            <person name="Kiu R."/>
            <person name="Evans R."/>
            <person name="Baker D.J."/>
            <person name="Zenner C."/>
            <person name="Robinson S.D."/>
            <person name="Hall L.J."/>
        </authorList>
    </citation>
    <scope>NUCLEOTIDE SEQUENCE</scope>
    <source>
        <strain evidence="8">LH1062</strain>
    </source>
</reference>
<dbReference type="PANTHER" id="PTHR42859">
    <property type="entry name" value="OXIDOREDUCTASE"/>
    <property type="match status" value="1"/>
</dbReference>
<keyword evidence="1" id="KW-0813">Transport</keyword>
<evidence type="ECO:0000256" key="4">
    <source>
        <dbReference type="ARBA" id="ARBA00022982"/>
    </source>
</evidence>
<accession>A0ABY5I4G1</accession>
<feature type="domain" description="4Fe-4S ferredoxin-type" evidence="7">
    <location>
        <begin position="49"/>
        <end position="75"/>
    </location>
</feature>
<dbReference type="PROSITE" id="PS51379">
    <property type="entry name" value="4FE4S_FER_2"/>
    <property type="match status" value="2"/>
</dbReference>
<evidence type="ECO:0000313" key="9">
    <source>
        <dbReference type="Proteomes" id="UP001060112"/>
    </source>
</evidence>
<keyword evidence="9" id="KW-1185">Reference proteome</keyword>
<evidence type="ECO:0000256" key="2">
    <source>
        <dbReference type="ARBA" id="ARBA00022485"/>
    </source>
</evidence>
<dbReference type="PROSITE" id="PS00198">
    <property type="entry name" value="4FE4S_FER_1"/>
    <property type="match status" value="2"/>
</dbReference>
<evidence type="ECO:0000256" key="3">
    <source>
        <dbReference type="ARBA" id="ARBA00022723"/>
    </source>
</evidence>
<name>A0ABY5I4G1_9FIRM</name>
<feature type="domain" description="4Fe-4S ferredoxin-type" evidence="7">
    <location>
        <begin position="77"/>
        <end position="104"/>
    </location>
</feature>
<dbReference type="RefSeq" id="WP_290139926.1">
    <property type="nucleotide sequence ID" value="NZ_CP101620.1"/>
</dbReference>
<protein>
    <submittedName>
        <fullName evidence="8">4Fe-4S binding protein</fullName>
    </submittedName>
</protein>
<dbReference type="PANTHER" id="PTHR42859:SF10">
    <property type="entry name" value="DIMETHYLSULFOXIDE REDUCTASE CHAIN B"/>
    <property type="match status" value="1"/>
</dbReference>
<gene>
    <name evidence="8" type="ORF">NMU03_16100</name>
</gene>
<dbReference type="InterPro" id="IPR017896">
    <property type="entry name" value="4Fe4S_Fe-S-bd"/>
</dbReference>
<dbReference type="InterPro" id="IPR050294">
    <property type="entry name" value="RnfB_subfamily"/>
</dbReference>
<evidence type="ECO:0000256" key="1">
    <source>
        <dbReference type="ARBA" id="ARBA00022448"/>
    </source>
</evidence>
<organism evidence="8 9">
    <name type="scientific">Allocoprobacillus halotolerans</name>
    <dbReference type="NCBI Taxonomy" id="2944914"/>
    <lineage>
        <taxon>Bacteria</taxon>
        <taxon>Bacillati</taxon>
        <taxon>Bacillota</taxon>
        <taxon>Erysipelotrichia</taxon>
        <taxon>Erysipelotrichales</taxon>
        <taxon>Erysipelotrichaceae</taxon>
        <taxon>Allocoprobacillus</taxon>
    </lineage>
</organism>
<evidence type="ECO:0000313" key="8">
    <source>
        <dbReference type="EMBL" id="UTY39076.1"/>
    </source>
</evidence>